<sequence>MPIRFQPRLPNEILAKILDLLKNPDDIYSFIQGVPQVLPYFQKRYKVVIIDFPEPLLRIALSSSSYNKFIPSTTISGDSYLAVLKDLFEKMNDPMKLKICFRQPNMDHSSSDNYSCTSFKDERHHDDGILTCLDLQQFSRMEFSELMFRDHTKSGRRSTLRNTFRELHLCDFGDYLNLSECPGLPKLAFSRLKDTNNIDESTILPKYVSIFNDTAHQFPFSLISSLDIKYLVLRNRNSSTGNMVSGIKLPRLKKLEIHNTGDNELIRIGNIETELLEELEIRSPQNLQIENIITPRLKVFTLAAQSCLFTGEIHIPAVKKFKISLRSDPLTRPSSSTSKNPLGFLENAHHGILKGGCHHIINGLDMKDLRSLKLKGAPYKGYPFDTKFPVLYSLEIEYDDKMKHFPKLKSPSLKRLVLHHCFNLESVEWLSSDEEISTSLKEITIRESSEPLRLESLRLKSLDKLVIHSHKDINLLNCEFDSLLDIYIHHWPAACKTYESTEVLDDRPRVLKFDKISAPKLKKLTIESPILKSSVGLNLAKEYPQIEELILHTSEVIPPILDINPWGRSNLKRSRIKLGDWS</sequence>
<reference evidence="1 2" key="1">
    <citation type="journal article" date="2012" name="Eukaryot. Cell">
        <title>Draft genome sequence of Wickerhamomyces ciferrii NRRL Y-1031 F-60-10.</title>
        <authorList>
            <person name="Schneider J."/>
            <person name="Andrea H."/>
            <person name="Blom J."/>
            <person name="Jaenicke S."/>
            <person name="Ruckert C."/>
            <person name="Schorsch C."/>
            <person name="Szczepanowski R."/>
            <person name="Farwick M."/>
            <person name="Goesmann A."/>
            <person name="Puhler A."/>
            <person name="Schaffer S."/>
            <person name="Tauch A."/>
            <person name="Kohler T."/>
            <person name="Brinkrolf K."/>
        </authorList>
    </citation>
    <scope>NUCLEOTIDE SEQUENCE [LARGE SCALE GENOMIC DNA]</scope>
    <source>
        <strain evidence="2">ATCC 14091 / BCRC 22168 / CBS 111 / JCM 3599 / NBRC 0793 / NRRL Y-1031 F-60-10</strain>
    </source>
</reference>
<evidence type="ECO:0000313" key="1">
    <source>
        <dbReference type="EMBL" id="CCH43217.1"/>
    </source>
</evidence>
<dbReference type="EMBL" id="CAIF01000070">
    <property type="protein sequence ID" value="CCH43217.1"/>
    <property type="molecule type" value="Genomic_DNA"/>
</dbReference>
<dbReference type="InParanoid" id="K0KLY6"/>
<protein>
    <recommendedName>
        <fullName evidence="3">Internalin-I</fullName>
    </recommendedName>
</protein>
<keyword evidence="2" id="KW-1185">Reference proteome</keyword>
<comment type="caution">
    <text evidence="1">The sequence shown here is derived from an EMBL/GenBank/DDBJ whole genome shotgun (WGS) entry which is preliminary data.</text>
</comment>
<evidence type="ECO:0000313" key="2">
    <source>
        <dbReference type="Proteomes" id="UP000009328"/>
    </source>
</evidence>
<dbReference type="AlphaFoldDB" id="K0KLY6"/>
<gene>
    <name evidence="1" type="ORF">BN7_2764</name>
</gene>
<evidence type="ECO:0008006" key="3">
    <source>
        <dbReference type="Google" id="ProtNLM"/>
    </source>
</evidence>
<dbReference type="HOGENOM" id="CLU_468681_0_0_1"/>
<name>K0KLY6_WICCF</name>
<proteinExistence type="predicted"/>
<accession>K0KLY6</accession>
<dbReference type="Proteomes" id="UP000009328">
    <property type="component" value="Unassembled WGS sequence"/>
</dbReference>
<organism evidence="1 2">
    <name type="scientific">Wickerhamomyces ciferrii (strain ATCC 14091 / BCRC 22168 / CBS 111 / JCM 3599 / NBRC 0793 / NRRL Y-1031 F-60-10)</name>
    <name type="common">Yeast</name>
    <name type="synonym">Pichia ciferrii</name>
    <dbReference type="NCBI Taxonomy" id="1206466"/>
    <lineage>
        <taxon>Eukaryota</taxon>
        <taxon>Fungi</taxon>
        <taxon>Dikarya</taxon>
        <taxon>Ascomycota</taxon>
        <taxon>Saccharomycotina</taxon>
        <taxon>Saccharomycetes</taxon>
        <taxon>Phaffomycetales</taxon>
        <taxon>Wickerhamomycetaceae</taxon>
        <taxon>Wickerhamomyces</taxon>
    </lineage>
</organism>